<proteinExistence type="predicted"/>
<evidence type="ECO:0000313" key="1">
    <source>
        <dbReference type="EMBL" id="VDP89313.1"/>
    </source>
</evidence>
<dbReference type="Proteomes" id="UP000269396">
    <property type="component" value="Unassembled WGS sequence"/>
</dbReference>
<reference evidence="1 2" key="1">
    <citation type="submission" date="2018-11" db="EMBL/GenBank/DDBJ databases">
        <authorList>
            <consortium name="Pathogen Informatics"/>
        </authorList>
    </citation>
    <scope>NUCLEOTIDE SEQUENCE [LARGE SCALE GENOMIC DNA]</scope>
    <source>
        <strain>Denwood</strain>
        <strain evidence="2">Zambia</strain>
    </source>
</reference>
<accession>A0A3P8L181</accession>
<organism evidence="1 2">
    <name type="scientific">Schistosoma mattheei</name>
    <dbReference type="NCBI Taxonomy" id="31246"/>
    <lineage>
        <taxon>Eukaryota</taxon>
        <taxon>Metazoa</taxon>
        <taxon>Spiralia</taxon>
        <taxon>Lophotrochozoa</taxon>
        <taxon>Platyhelminthes</taxon>
        <taxon>Trematoda</taxon>
        <taxon>Digenea</taxon>
        <taxon>Strigeidida</taxon>
        <taxon>Schistosomatoidea</taxon>
        <taxon>Schistosomatidae</taxon>
        <taxon>Schistosoma</taxon>
    </lineage>
</organism>
<name>A0A3P8L181_9TREM</name>
<protein>
    <submittedName>
        <fullName evidence="1">Uncharacterized protein</fullName>
    </submittedName>
</protein>
<gene>
    <name evidence="1" type="ORF">SMTD_LOCUS22959</name>
</gene>
<sequence>MIVDNKSSNTRILRQYSSNNNCTFTLLSDDEDENVYPQTNIATDKFLNFGDDVNTSDEDKEGVNLKKLKANEVYHLR</sequence>
<dbReference type="EMBL" id="UZAL01056883">
    <property type="protein sequence ID" value="VDP89313.1"/>
    <property type="molecule type" value="Genomic_DNA"/>
</dbReference>
<evidence type="ECO:0000313" key="2">
    <source>
        <dbReference type="Proteomes" id="UP000269396"/>
    </source>
</evidence>
<dbReference type="AlphaFoldDB" id="A0A3P8L181"/>
<keyword evidence="2" id="KW-1185">Reference proteome</keyword>